<feature type="domain" description="Peptidase C39" evidence="2">
    <location>
        <begin position="19"/>
        <end position="137"/>
    </location>
</feature>
<dbReference type="Gene3D" id="3.90.70.10">
    <property type="entry name" value="Cysteine proteinases"/>
    <property type="match status" value="1"/>
</dbReference>
<dbReference type="AlphaFoldDB" id="A0A2R5F9E1"/>
<organism evidence="3 4">
    <name type="scientific">Novimethylophilus kurashikiensis</name>
    <dbReference type="NCBI Taxonomy" id="1825523"/>
    <lineage>
        <taxon>Bacteria</taxon>
        <taxon>Pseudomonadati</taxon>
        <taxon>Pseudomonadota</taxon>
        <taxon>Betaproteobacteria</taxon>
        <taxon>Nitrosomonadales</taxon>
        <taxon>Methylophilaceae</taxon>
        <taxon>Novimethylophilus</taxon>
    </lineage>
</organism>
<accession>A0A2R5F9E1</accession>
<dbReference type="PROSITE" id="PS50990">
    <property type="entry name" value="PEPTIDASE_C39"/>
    <property type="match status" value="1"/>
</dbReference>
<dbReference type="GO" id="GO:0005524">
    <property type="term" value="F:ATP binding"/>
    <property type="evidence" value="ECO:0007669"/>
    <property type="project" value="UniProtKB-KW"/>
</dbReference>
<feature type="transmembrane region" description="Helical" evidence="1">
    <location>
        <begin position="169"/>
        <end position="190"/>
    </location>
</feature>
<dbReference type="GO" id="GO:0006508">
    <property type="term" value="P:proteolysis"/>
    <property type="evidence" value="ECO:0007669"/>
    <property type="project" value="InterPro"/>
</dbReference>
<proteinExistence type="predicted"/>
<gene>
    <name evidence="3" type="primary">hlyB</name>
    <name evidence="3" type="ORF">NMK_2418</name>
</gene>
<evidence type="ECO:0000313" key="4">
    <source>
        <dbReference type="Proteomes" id="UP000245081"/>
    </source>
</evidence>
<dbReference type="Pfam" id="PF03412">
    <property type="entry name" value="Peptidase_C39"/>
    <property type="match status" value="1"/>
</dbReference>
<keyword evidence="1" id="KW-1133">Transmembrane helix</keyword>
<reference evidence="3 4" key="1">
    <citation type="journal article" date="2018" name="Environ. Microbiol.">
        <title>Isolation and genomic characterization of Novimethylophilus kurashikiensis gen. nov. sp. nov., a new lanthanide-dependent methylotrophic species of Methylophilaceae.</title>
        <authorList>
            <person name="Lv H."/>
            <person name="Sahin N."/>
            <person name="Tani A."/>
        </authorList>
    </citation>
    <scope>NUCLEOTIDE SEQUENCE [LARGE SCALE GENOMIC DNA]</scope>
    <source>
        <strain evidence="3 4">La2-4</strain>
    </source>
</reference>
<evidence type="ECO:0000256" key="1">
    <source>
        <dbReference type="SAM" id="Phobius"/>
    </source>
</evidence>
<keyword evidence="4" id="KW-1185">Reference proteome</keyword>
<dbReference type="EMBL" id="BDOQ01000010">
    <property type="protein sequence ID" value="GBG14817.1"/>
    <property type="molecule type" value="Genomic_DNA"/>
</dbReference>
<dbReference type="Proteomes" id="UP000245081">
    <property type="component" value="Unassembled WGS sequence"/>
</dbReference>
<dbReference type="OrthoDB" id="9775513at2"/>
<dbReference type="RefSeq" id="WP_109016003.1">
    <property type="nucleotide sequence ID" value="NZ_BDOQ01000010.1"/>
</dbReference>
<keyword evidence="3" id="KW-0067">ATP-binding</keyword>
<protein>
    <submittedName>
        <fullName evidence="3">ATP-binding cassette, subfamily B, bacterial HlyB/CyaB</fullName>
    </submittedName>
</protein>
<dbReference type="GO" id="GO:0008233">
    <property type="term" value="F:peptidase activity"/>
    <property type="evidence" value="ECO:0007669"/>
    <property type="project" value="InterPro"/>
</dbReference>
<evidence type="ECO:0000313" key="3">
    <source>
        <dbReference type="EMBL" id="GBG14817.1"/>
    </source>
</evidence>
<evidence type="ECO:0000259" key="2">
    <source>
        <dbReference type="PROSITE" id="PS50990"/>
    </source>
</evidence>
<keyword evidence="1" id="KW-0472">Membrane</keyword>
<sequence length="220" mass="24312">MLDKRLIIRYDSDNSKGFPGAILNNALECLAIIARYHGLAVDPEQLKHEYASTEFGVTEVLLAAKHLGLKAKSTSVAHDRLANTPLPLLAIGTDGKWFIVAKSDGDKVLIQDPAVGHPEVISRASLQERWDGSSILMASRASTGAAFAKFDFTWFIPAVIKYRKLLSEVLLVSLCLQCLALVTPMFFQVVTVEIKTGRRRLIEYVLSPLEQHTSSALHER</sequence>
<comment type="caution">
    <text evidence="3">The sequence shown here is derived from an EMBL/GenBank/DDBJ whole genome shotgun (WGS) entry which is preliminary data.</text>
</comment>
<keyword evidence="3" id="KW-0547">Nucleotide-binding</keyword>
<dbReference type="GO" id="GO:0016020">
    <property type="term" value="C:membrane"/>
    <property type="evidence" value="ECO:0007669"/>
    <property type="project" value="InterPro"/>
</dbReference>
<dbReference type="CDD" id="cd02417">
    <property type="entry name" value="Peptidase_C39_likeA"/>
    <property type="match status" value="1"/>
</dbReference>
<dbReference type="InterPro" id="IPR039395">
    <property type="entry name" value="Peptidase_C39-like_A"/>
</dbReference>
<keyword evidence="1" id="KW-0812">Transmembrane</keyword>
<name>A0A2R5F9E1_9PROT</name>
<dbReference type="InterPro" id="IPR005074">
    <property type="entry name" value="Peptidase_C39"/>
</dbReference>